<protein>
    <submittedName>
        <fullName evidence="1">Uncharacterized protein</fullName>
    </submittedName>
</protein>
<reference evidence="1 2" key="1">
    <citation type="journal article" date="2015" name="Genome Announc.">
        <title>Draft Genome Sequence of Rhodococcus rhodochrous Strain KG-21, a Soil Isolate from Oil Fields of Krishna-Godavari Basin, India.</title>
        <authorList>
            <person name="Dawar C."/>
            <person name="Aggarwal R.K."/>
        </authorList>
    </citation>
    <scope>NUCLEOTIDE SEQUENCE [LARGE SCALE GENOMIC DNA]</scope>
    <source>
        <strain evidence="1 2">KG-21</strain>
    </source>
</reference>
<evidence type="ECO:0000313" key="2">
    <source>
        <dbReference type="Proteomes" id="UP000037712"/>
    </source>
</evidence>
<dbReference type="EMBL" id="AZYO01000004">
    <property type="protein sequence ID" value="KOS57586.1"/>
    <property type="molecule type" value="Genomic_DNA"/>
</dbReference>
<dbReference type="AlphaFoldDB" id="A0A0M8PJI8"/>
<comment type="caution">
    <text evidence="1">The sequence shown here is derived from an EMBL/GenBank/DDBJ whole genome shotgun (WGS) entry which is preliminary data.</text>
</comment>
<reference evidence="2" key="2">
    <citation type="submission" date="2015-01" db="EMBL/GenBank/DDBJ databases">
        <title>Draft genome sequence of potential hydrocarbon metabolising strain of Rhodococcus rhodochrous.</title>
        <authorList>
            <person name="Aggarwal R.K."/>
            <person name="Dawar C."/>
        </authorList>
    </citation>
    <scope>NUCLEOTIDE SEQUENCE [LARGE SCALE GENOMIC DNA]</scope>
    <source>
        <strain evidence="2">KG-21</strain>
    </source>
</reference>
<proteinExistence type="predicted"/>
<dbReference type="PATRIC" id="fig|1441923.3.peg.805"/>
<accession>A0A0M8PJI8</accession>
<dbReference type="Proteomes" id="UP000037712">
    <property type="component" value="Unassembled WGS sequence"/>
</dbReference>
<evidence type="ECO:0000313" key="1">
    <source>
        <dbReference type="EMBL" id="KOS57586.1"/>
    </source>
</evidence>
<name>A0A0M8PJI8_RHORH</name>
<sequence length="120" mass="13744">MLDRDLHEGVPHYAVCQAVGIEHFPDRKSLLGPFTGYPRFIYLFRPWWSAVPQGPDGPVHVAMSGWQECVVWYPIMTGVVRRELFAQRLGLLLYHPFDTTGQAFDHRGETFGKILRCGVE</sequence>
<gene>
    <name evidence="1" type="ORF">Z051_03660</name>
</gene>
<organism evidence="1 2">
    <name type="scientific">Rhodococcus rhodochrous KG-21</name>
    <dbReference type="NCBI Taxonomy" id="1441923"/>
    <lineage>
        <taxon>Bacteria</taxon>
        <taxon>Bacillati</taxon>
        <taxon>Actinomycetota</taxon>
        <taxon>Actinomycetes</taxon>
        <taxon>Mycobacteriales</taxon>
        <taxon>Nocardiaceae</taxon>
        <taxon>Rhodococcus</taxon>
    </lineage>
</organism>